<feature type="domain" description="Sushi" evidence="6">
    <location>
        <begin position="1159"/>
        <end position="1217"/>
    </location>
</feature>
<dbReference type="CDD" id="cd00033">
    <property type="entry name" value="CCP"/>
    <property type="match status" value="17"/>
</dbReference>
<feature type="disulfide bond" evidence="4">
    <location>
        <begin position="1041"/>
        <end position="1084"/>
    </location>
</feature>
<evidence type="ECO:0000313" key="7">
    <source>
        <dbReference type="EMBL" id="KAK9403964.1"/>
    </source>
</evidence>
<dbReference type="FunFam" id="2.10.70.10:FF:000026">
    <property type="entry name" value="Complement inhibitory factor H"/>
    <property type="match status" value="2"/>
</dbReference>
<comment type="caution">
    <text evidence="7">The sequence shown here is derived from an EMBL/GenBank/DDBJ whole genome shotgun (WGS) entry which is preliminary data.</text>
</comment>
<feature type="domain" description="Sushi" evidence="6">
    <location>
        <begin position="452"/>
        <end position="511"/>
    </location>
</feature>
<sequence length="1291" mass="145968">MAFYFLGYTVPVLLLACFTAVAAQNACGPPPRREREQPMEELDAETYVHGHVVSYKCRPGYVKAWHIRLKCNDGVWQQLAPSKSCTGISCGHPGDSDYASFELDRGEDFTFGARVVYTCNEGYKMLSQFDYRECRANGWTNEVPHCEINKCRPIVLPSNVRIIQGAKSQMNEDFLSGDLVIFGCIGKLKIKGSNKITCTADGTWSAPVPECIEITCQADHIENGNILSPKFIYKEGERIRFTCIEGYTFADRPDALCTENGWGSKLQCKEIQCFPPEMTNGRFLPRRAQYTYNDEIETICDEGFVHGGPRKVSICTASGWNPPAFCKQIQCVPPQMKNGYFQPRRAQYTYNDEIETICNEGFGFEGPGKVSKCTTSGWNPPAVCKPKICEYIRIENGKMTDYLERYKPFPIRHRQTIQFLCSPGFLAANKQNRWQTATCFNSRYVPEPKCFKACDPSQNIYYGGFIYNYWNTYIEGDNITFACNKGYSHANQQSTVTCTKRGWSPPPRCIVTEVEHTCKVPLFQGHFVPEQQSFRINDKAKYICQNGYTTSKGETEVETQCLTEGWSPEPECIRTCLKSPADNFIFNTTKPVFFPGDVLHYECKEGFEITKSSISDTVMCTEKGWEPTPPRCVAFLCHAPFLENGTIDPREDVFQHKMVVHFKCDTGFTRVGPESAQCYHFGWSPLPPVCKENVKSCQALPRISHGMVTDERKAVYQHGDLLEVQCDISFALHGSKIIECVDGEWAPLPSCIEEAKTCGPPRKITKGSPVDATASIYRHGETVEYKCQKRSVIIGTNPAMCLHGQWELPSCLVNPRSCARLQLADFQPGNLFKTNQFATYRCGSNLQRTKCVDGSWFPKPQCKETCPPPPQLPNAINIAEMRIYRSEEEISFQCQEHFLLQGPQKIKCDDGKWQTPPRCLDLRCEPPPQIDNGVLEIENRTFFPGEVVKYTCLSGFKVSQINTVTCENKKWSELPVCKEKSCGPPPEIHNASLQQEDREEYDPGEIINYKCNRGFYAEGNASKTCSKGEWMGSFTCVDATCPEPPTVENAEIEEDTMKKYVHGEKINYQCNDGFEISGSAAVICTKKKWSRLPSCEDVRCSSPPQIQNGRIVSTIKEMYLPQEKVQYRCNPRYALLGSPFVKCLKKRWSQAPRCSDIGGKCGRPPPVENGDIVDSPKANYFQSESVTYQCQNLYTMEGSPRVTCHNGHWSQTPTCRAACTASEEDMRQHNIRLKWINGDKIYSADGNIVEFECIRRHKLHPNSGALRVNCVNGEFDYPHCIPNQVNEQENI</sequence>
<evidence type="ECO:0000256" key="4">
    <source>
        <dbReference type="PROSITE-ProRule" id="PRU00302"/>
    </source>
</evidence>
<feature type="domain" description="Sushi" evidence="6">
    <location>
        <begin position="1039"/>
        <end position="1097"/>
    </location>
</feature>
<keyword evidence="3 4" id="KW-1015">Disulfide bond</keyword>
<dbReference type="Gene3D" id="2.10.70.10">
    <property type="entry name" value="Complement Module, domain 1"/>
    <property type="match status" value="20"/>
</dbReference>
<evidence type="ECO:0000256" key="1">
    <source>
        <dbReference type="ARBA" id="ARBA00022659"/>
    </source>
</evidence>
<feature type="disulfide bond" evidence="4">
    <location>
        <begin position="184"/>
        <end position="211"/>
    </location>
</feature>
<feature type="domain" description="Sushi" evidence="6">
    <location>
        <begin position="88"/>
        <end position="148"/>
    </location>
</feature>
<dbReference type="Pfam" id="PF00084">
    <property type="entry name" value="Sushi"/>
    <property type="match status" value="18"/>
</dbReference>
<dbReference type="GO" id="GO:0001851">
    <property type="term" value="F:complement component C3b binding"/>
    <property type="evidence" value="ECO:0007669"/>
    <property type="project" value="TreeGrafter"/>
</dbReference>
<gene>
    <name evidence="7" type="ORF">NXF25_008791</name>
</gene>
<organism evidence="7 8">
    <name type="scientific">Crotalus adamanteus</name>
    <name type="common">Eastern diamondback rattlesnake</name>
    <dbReference type="NCBI Taxonomy" id="8729"/>
    <lineage>
        <taxon>Eukaryota</taxon>
        <taxon>Metazoa</taxon>
        <taxon>Chordata</taxon>
        <taxon>Craniata</taxon>
        <taxon>Vertebrata</taxon>
        <taxon>Euteleostomi</taxon>
        <taxon>Lepidosauria</taxon>
        <taxon>Squamata</taxon>
        <taxon>Bifurcata</taxon>
        <taxon>Unidentata</taxon>
        <taxon>Episquamata</taxon>
        <taxon>Toxicofera</taxon>
        <taxon>Serpentes</taxon>
        <taxon>Colubroidea</taxon>
        <taxon>Viperidae</taxon>
        <taxon>Crotalinae</taxon>
        <taxon>Crotalus</taxon>
    </lineage>
</organism>
<feature type="domain" description="Sushi" evidence="6">
    <location>
        <begin position="980"/>
        <end position="1038"/>
    </location>
</feature>
<evidence type="ECO:0000259" key="6">
    <source>
        <dbReference type="PROSITE" id="PS50923"/>
    </source>
</evidence>
<feature type="disulfide bond" evidence="4">
    <location>
        <begin position="697"/>
        <end position="740"/>
    </location>
</feature>
<feature type="disulfide bond" evidence="4">
    <location>
        <begin position="982"/>
        <end position="1025"/>
    </location>
</feature>
<dbReference type="Proteomes" id="UP001474421">
    <property type="component" value="Unassembled WGS sequence"/>
</dbReference>
<feature type="domain" description="Sushi" evidence="6">
    <location>
        <begin position="922"/>
        <end position="979"/>
    </location>
</feature>
<dbReference type="PROSITE" id="PS50923">
    <property type="entry name" value="SUSHI"/>
    <property type="match status" value="16"/>
</dbReference>
<feature type="domain" description="Sushi" evidence="6">
    <location>
        <begin position="149"/>
        <end position="213"/>
    </location>
</feature>
<evidence type="ECO:0000313" key="8">
    <source>
        <dbReference type="Proteomes" id="UP001474421"/>
    </source>
</evidence>
<reference evidence="7 8" key="1">
    <citation type="journal article" date="2024" name="Proc. Natl. Acad. Sci. U.S.A.">
        <title>The genetic regulatory architecture and epigenomic basis for age-related changes in rattlesnake venom.</title>
        <authorList>
            <person name="Hogan M.P."/>
            <person name="Holding M.L."/>
            <person name="Nystrom G.S."/>
            <person name="Colston T.J."/>
            <person name="Bartlett D.A."/>
            <person name="Mason A.J."/>
            <person name="Ellsworth S.A."/>
            <person name="Rautsaw R.M."/>
            <person name="Lawrence K.C."/>
            <person name="Strickland J.L."/>
            <person name="He B."/>
            <person name="Fraser P."/>
            <person name="Margres M.J."/>
            <person name="Gilbert D.M."/>
            <person name="Gibbs H.L."/>
            <person name="Parkinson C.L."/>
            <person name="Rokyta D.R."/>
        </authorList>
    </citation>
    <scope>NUCLEOTIDE SEQUENCE [LARGE SCALE GENOMIC DNA]</scope>
    <source>
        <strain evidence="7">DRR0105</strain>
    </source>
</reference>
<keyword evidence="8" id="KW-1185">Reference proteome</keyword>
<feature type="disulfide bond" evidence="4">
    <location>
        <begin position="1100"/>
        <end position="1143"/>
    </location>
</feature>
<dbReference type="PANTHER" id="PTHR45785">
    <property type="entry name" value="COMPLEMENT FACTOR H-RELATED"/>
    <property type="match status" value="1"/>
</dbReference>
<feature type="disulfide bond" evidence="4">
    <location>
        <begin position="1161"/>
        <end position="1204"/>
    </location>
</feature>
<keyword evidence="2 5" id="KW-0732">Signal</keyword>
<comment type="caution">
    <text evidence="4">Lacks conserved residue(s) required for the propagation of feature annotation.</text>
</comment>
<dbReference type="SMART" id="SM00032">
    <property type="entry name" value="CCP"/>
    <property type="match status" value="20"/>
</dbReference>
<keyword evidence="1 4" id="KW-0768">Sushi</keyword>
<evidence type="ECO:0000256" key="3">
    <source>
        <dbReference type="ARBA" id="ARBA00023157"/>
    </source>
</evidence>
<accession>A0AAW1BP24</accession>
<feature type="domain" description="Sushi" evidence="6">
    <location>
        <begin position="574"/>
        <end position="634"/>
    </location>
</feature>
<evidence type="ECO:0000256" key="2">
    <source>
        <dbReference type="ARBA" id="ARBA00022729"/>
    </source>
</evidence>
<feature type="disulfide bond" evidence="4">
    <location>
        <begin position="119"/>
        <end position="146"/>
    </location>
</feature>
<feature type="domain" description="Sushi" evidence="6">
    <location>
        <begin position="214"/>
        <end position="270"/>
    </location>
</feature>
<name>A0AAW1BP24_CROAD</name>
<evidence type="ECO:0000256" key="5">
    <source>
        <dbReference type="SAM" id="SignalP"/>
    </source>
</evidence>
<feature type="domain" description="Sushi" evidence="6">
    <location>
        <begin position="1098"/>
        <end position="1156"/>
    </location>
</feature>
<feature type="domain" description="Sushi" evidence="6">
    <location>
        <begin position="695"/>
        <end position="753"/>
    </location>
</feature>
<dbReference type="SUPFAM" id="SSF57535">
    <property type="entry name" value="Complement control module/SCR domain"/>
    <property type="match status" value="19"/>
</dbReference>
<feature type="domain" description="Sushi" evidence="6">
    <location>
        <begin position="756"/>
        <end position="813"/>
    </location>
</feature>
<feature type="domain" description="Sushi" evidence="6">
    <location>
        <begin position="329"/>
        <end position="386"/>
    </location>
</feature>
<dbReference type="GO" id="GO:0006956">
    <property type="term" value="P:complement activation"/>
    <property type="evidence" value="ECO:0007669"/>
    <property type="project" value="TreeGrafter"/>
</dbReference>
<feature type="domain" description="Sushi" evidence="6">
    <location>
        <begin position="864"/>
        <end position="921"/>
    </location>
</feature>
<dbReference type="InterPro" id="IPR035976">
    <property type="entry name" value="Sushi/SCR/CCP_sf"/>
</dbReference>
<dbReference type="EMBL" id="JAOTOJ010000003">
    <property type="protein sequence ID" value="KAK9403964.1"/>
    <property type="molecule type" value="Genomic_DNA"/>
</dbReference>
<dbReference type="InterPro" id="IPR000436">
    <property type="entry name" value="Sushi_SCR_CCP_dom"/>
</dbReference>
<feature type="domain" description="Sushi" evidence="6">
    <location>
        <begin position="25"/>
        <end position="87"/>
    </location>
</feature>
<feature type="chain" id="PRO_5043777254" evidence="5">
    <location>
        <begin position="24"/>
        <end position="1291"/>
    </location>
</feature>
<feature type="disulfide bond" evidence="4">
    <location>
        <begin position="758"/>
        <end position="801"/>
    </location>
</feature>
<feature type="domain" description="Sushi" evidence="6">
    <location>
        <begin position="635"/>
        <end position="692"/>
    </location>
</feature>
<dbReference type="InterPro" id="IPR051503">
    <property type="entry name" value="ComplSys_Reg/VirEntry_Med"/>
</dbReference>
<feature type="signal peptide" evidence="5">
    <location>
        <begin position="1"/>
        <end position="23"/>
    </location>
</feature>
<dbReference type="PANTHER" id="PTHR45785:SF7">
    <property type="entry name" value="COMPLEMENT FACTOR H"/>
    <property type="match status" value="1"/>
</dbReference>
<proteinExistence type="predicted"/>
<protein>
    <submittedName>
        <fullName evidence="7">Complement factor H-like</fullName>
    </submittedName>
</protein>
<dbReference type="GO" id="GO:0005615">
    <property type="term" value="C:extracellular space"/>
    <property type="evidence" value="ECO:0007669"/>
    <property type="project" value="TreeGrafter"/>
</dbReference>